<reference evidence="2 3" key="1">
    <citation type="submission" date="2019-09" db="EMBL/GenBank/DDBJ databases">
        <title>Draft genome of the ectomycorrhizal ascomycete Sphaerosporella brunnea.</title>
        <authorList>
            <consortium name="DOE Joint Genome Institute"/>
            <person name="Benucci G.M."/>
            <person name="Marozzi G."/>
            <person name="Antonielli L."/>
            <person name="Sanchez S."/>
            <person name="Marco P."/>
            <person name="Wang X."/>
            <person name="Falini L.B."/>
            <person name="Barry K."/>
            <person name="Haridas S."/>
            <person name="Lipzen A."/>
            <person name="Labutti K."/>
            <person name="Grigoriev I.V."/>
            <person name="Murat C."/>
            <person name="Martin F."/>
            <person name="Albertini E."/>
            <person name="Donnini D."/>
            <person name="Bonito G."/>
        </authorList>
    </citation>
    <scope>NUCLEOTIDE SEQUENCE [LARGE SCALE GENOMIC DNA]</scope>
    <source>
        <strain evidence="2 3">Sb_GMNB300</strain>
    </source>
</reference>
<dbReference type="EMBL" id="VXIS01000112">
    <property type="protein sequence ID" value="KAA8904155.1"/>
    <property type="molecule type" value="Genomic_DNA"/>
</dbReference>
<evidence type="ECO:0008006" key="4">
    <source>
        <dbReference type="Google" id="ProtNLM"/>
    </source>
</evidence>
<keyword evidence="1" id="KW-0472">Membrane</keyword>
<feature type="transmembrane region" description="Helical" evidence="1">
    <location>
        <begin position="5"/>
        <end position="29"/>
    </location>
</feature>
<keyword evidence="3" id="KW-1185">Reference proteome</keyword>
<keyword evidence="1" id="KW-0812">Transmembrane</keyword>
<feature type="transmembrane region" description="Helical" evidence="1">
    <location>
        <begin position="69"/>
        <end position="91"/>
    </location>
</feature>
<sequence length="161" mass="18317">MVQWLLLSCVTVCGVNCIAAFSVSVFIAILTLPSLVLTLLCVLLLLIPFLFSAFGLFEHRSFGEGLVNARNSCVQVIFFIFFLSLGGVRHWEKRVRLIMHAVEGLGSLRFCIWRRFPSTFPFSSNLTFLLLLHVFPILHLFAPFYIIIPFRLFSAAISLFR</sequence>
<comment type="caution">
    <text evidence="2">The sequence shown here is derived from an EMBL/GenBank/DDBJ whole genome shotgun (WGS) entry which is preliminary data.</text>
</comment>
<accession>A0A5J5EV37</accession>
<evidence type="ECO:0000313" key="2">
    <source>
        <dbReference type="EMBL" id="KAA8904155.1"/>
    </source>
</evidence>
<gene>
    <name evidence="2" type="ORF">FN846DRAFT_953015</name>
</gene>
<protein>
    <recommendedName>
        <fullName evidence="4">Transmembrane protein</fullName>
    </recommendedName>
</protein>
<proteinExistence type="predicted"/>
<evidence type="ECO:0000256" key="1">
    <source>
        <dbReference type="SAM" id="Phobius"/>
    </source>
</evidence>
<dbReference type="AlphaFoldDB" id="A0A5J5EV37"/>
<feature type="transmembrane region" description="Helical" evidence="1">
    <location>
        <begin position="128"/>
        <end position="148"/>
    </location>
</feature>
<name>A0A5J5EV37_9PEZI</name>
<dbReference type="InParanoid" id="A0A5J5EV37"/>
<organism evidence="2 3">
    <name type="scientific">Sphaerosporella brunnea</name>
    <dbReference type="NCBI Taxonomy" id="1250544"/>
    <lineage>
        <taxon>Eukaryota</taxon>
        <taxon>Fungi</taxon>
        <taxon>Dikarya</taxon>
        <taxon>Ascomycota</taxon>
        <taxon>Pezizomycotina</taxon>
        <taxon>Pezizomycetes</taxon>
        <taxon>Pezizales</taxon>
        <taxon>Pyronemataceae</taxon>
        <taxon>Sphaerosporella</taxon>
    </lineage>
</organism>
<evidence type="ECO:0000313" key="3">
    <source>
        <dbReference type="Proteomes" id="UP000326924"/>
    </source>
</evidence>
<feature type="transmembrane region" description="Helical" evidence="1">
    <location>
        <begin position="35"/>
        <end position="57"/>
    </location>
</feature>
<keyword evidence="1" id="KW-1133">Transmembrane helix</keyword>
<dbReference type="Proteomes" id="UP000326924">
    <property type="component" value="Unassembled WGS sequence"/>
</dbReference>